<reference evidence="3" key="1">
    <citation type="submission" date="2021-11" db="EMBL/GenBank/DDBJ databases">
        <title>Genome sequence.</title>
        <authorList>
            <person name="Sun Q."/>
        </authorList>
    </citation>
    <scope>NUCLEOTIDE SEQUENCE</scope>
    <source>
        <strain evidence="3">JC740</strain>
    </source>
</reference>
<feature type="domain" description="Helix-turn-helix" evidence="2">
    <location>
        <begin position="34"/>
        <end position="80"/>
    </location>
</feature>
<dbReference type="NCBIfam" id="TIGR01764">
    <property type="entry name" value="excise"/>
    <property type="match status" value="1"/>
</dbReference>
<dbReference type="SUPFAM" id="SSF46955">
    <property type="entry name" value="Putative DNA-binding domain"/>
    <property type="match status" value="1"/>
</dbReference>
<dbReference type="Pfam" id="PF12728">
    <property type="entry name" value="HTH_17"/>
    <property type="match status" value="1"/>
</dbReference>
<feature type="compositionally biased region" description="Low complexity" evidence="1">
    <location>
        <begin position="15"/>
        <end position="24"/>
    </location>
</feature>
<name>A0ABS8NJQ8_9BACT</name>
<dbReference type="InterPro" id="IPR009061">
    <property type="entry name" value="DNA-bd_dom_put_sf"/>
</dbReference>
<evidence type="ECO:0000313" key="4">
    <source>
        <dbReference type="Proteomes" id="UP001430306"/>
    </source>
</evidence>
<dbReference type="RefSeq" id="WP_368861060.1">
    <property type="nucleotide sequence ID" value="NZ_JAJKFW010000022.1"/>
</dbReference>
<organism evidence="3 4">
    <name type="scientific">Rhodopirellula halodulae</name>
    <dbReference type="NCBI Taxonomy" id="2894198"/>
    <lineage>
        <taxon>Bacteria</taxon>
        <taxon>Pseudomonadati</taxon>
        <taxon>Planctomycetota</taxon>
        <taxon>Planctomycetia</taxon>
        <taxon>Pirellulales</taxon>
        <taxon>Pirellulaceae</taxon>
        <taxon>Rhodopirellula</taxon>
    </lineage>
</organism>
<keyword evidence="4" id="KW-1185">Reference proteome</keyword>
<accession>A0ABS8NJQ8</accession>
<comment type="caution">
    <text evidence="3">The sequence shown here is derived from an EMBL/GenBank/DDBJ whole genome shotgun (WGS) entry which is preliminary data.</text>
</comment>
<feature type="region of interest" description="Disordered" evidence="1">
    <location>
        <begin position="1"/>
        <end position="24"/>
    </location>
</feature>
<evidence type="ECO:0000256" key="1">
    <source>
        <dbReference type="SAM" id="MobiDB-lite"/>
    </source>
</evidence>
<dbReference type="Proteomes" id="UP001430306">
    <property type="component" value="Unassembled WGS sequence"/>
</dbReference>
<sequence>MPNSLPTVPARRNRLATVPAASASARTATPSLTYSVLEAAQALGVSESTIKRMIQRDELRSIKAGRRRLVPKQAIEEVLAN</sequence>
<dbReference type="InterPro" id="IPR010093">
    <property type="entry name" value="SinI_DNA-bd"/>
</dbReference>
<gene>
    <name evidence="3" type="ORF">LOC71_12170</name>
</gene>
<dbReference type="EMBL" id="JAJKFW010000022">
    <property type="protein sequence ID" value="MCC9643033.1"/>
    <property type="molecule type" value="Genomic_DNA"/>
</dbReference>
<evidence type="ECO:0000313" key="3">
    <source>
        <dbReference type="EMBL" id="MCC9643033.1"/>
    </source>
</evidence>
<protein>
    <submittedName>
        <fullName evidence="3">Helix-turn-helix domain-containing protein</fullName>
    </submittedName>
</protein>
<evidence type="ECO:0000259" key="2">
    <source>
        <dbReference type="Pfam" id="PF12728"/>
    </source>
</evidence>
<proteinExistence type="predicted"/>
<dbReference type="InterPro" id="IPR041657">
    <property type="entry name" value="HTH_17"/>
</dbReference>